<dbReference type="AlphaFoldDB" id="A0A9X2DBE3"/>
<dbReference type="Gene3D" id="3.40.50.360">
    <property type="match status" value="1"/>
</dbReference>
<evidence type="ECO:0000259" key="1">
    <source>
        <dbReference type="Pfam" id="PF03358"/>
    </source>
</evidence>
<accession>A0A9X2DBE3</accession>
<evidence type="ECO:0000313" key="3">
    <source>
        <dbReference type="Proteomes" id="UP001139485"/>
    </source>
</evidence>
<evidence type="ECO:0000313" key="2">
    <source>
        <dbReference type="EMBL" id="MCM0622666.1"/>
    </source>
</evidence>
<dbReference type="Pfam" id="PF03358">
    <property type="entry name" value="FMN_red"/>
    <property type="match status" value="1"/>
</dbReference>
<dbReference type="RefSeq" id="WP_250828843.1">
    <property type="nucleotide sequence ID" value="NZ_JAMOIL010000043.1"/>
</dbReference>
<dbReference type="GO" id="GO:0010181">
    <property type="term" value="F:FMN binding"/>
    <property type="evidence" value="ECO:0007669"/>
    <property type="project" value="TreeGrafter"/>
</dbReference>
<reference evidence="2" key="1">
    <citation type="submission" date="2022-05" db="EMBL/GenBank/DDBJ databases">
        <authorList>
            <person name="Tuo L."/>
        </authorList>
    </citation>
    <scope>NUCLEOTIDE SEQUENCE</scope>
    <source>
        <strain evidence="2">BSK12Z-4</strain>
    </source>
</reference>
<organism evidence="2 3">
    <name type="scientific">Nocardioides bruguierae</name>
    <dbReference type="NCBI Taxonomy" id="2945102"/>
    <lineage>
        <taxon>Bacteria</taxon>
        <taxon>Bacillati</taxon>
        <taxon>Actinomycetota</taxon>
        <taxon>Actinomycetes</taxon>
        <taxon>Propionibacteriales</taxon>
        <taxon>Nocardioidaceae</taxon>
        <taxon>Nocardioides</taxon>
    </lineage>
</organism>
<dbReference type="InterPro" id="IPR005025">
    <property type="entry name" value="FMN_Rdtase-like_dom"/>
</dbReference>
<sequence length="182" mass="19703">MRIGVVVGSVRKGRRGESVAAWVADAAKQREGVEVSIVDLAEFGVPILDAETLPMLAGKSYEDAGTQAWSDAIDECDAYVFVTPEYNHGVPGAFKNAVDSLGPEWVGKTVAFVSYGADGGVRATEQWRQIMVNFQMYDVRGFVALGLFSDFDESGFAPLERRTGELEAMLDQLTSLTEKLAA</sequence>
<feature type="domain" description="NADPH-dependent FMN reductase-like" evidence="1">
    <location>
        <begin position="1"/>
        <end position="146"/>
    </location>
</feature>
<dbReference type="PANTHER" id="PTHR30543">
    <property type="entry name" value="CHROMATE REDUCTASE"/>
    <property type="match status" value="1"/>
</dbReference>
<protein>
    <submittedName>
        <fullName evidence="2">NAD(P)H-dependent oxidoreductase</fullName>
    </submittedName>
</protein>
<dbReference type="Proteomes" id="UP001139485">
    <property type="component" value="Unassembled WGS sequence"/>
</dbReference>
<name>A0A9X2DBE3_9ACTN</name>
<gene>
    <name evidence="2" type="ORF">M8330_20455</name>
</gene>
<dbReference type="EMBL" id="JAMOIL010000043">
    <property type="protein sequence ID" value="MCM0622666.1"/>
    <property type="molecule type" value="Genomic_DNA"/>
</dbReference>
<dbReference type="GO" id="GO:0016491">
    <property type="term" value="F:oxidoreductase activity"/>
    <property type="evidence" value="ECO:0007669"/>
    <property type="project" value="InterPro"/>
</dbReference>
<dbReference type="InterPro" id="IPR050712">
    <property type="entry name" value="NAD(P)H-dep_reductase"/>
</dbReference>
<dbReference type="SUPFAM" id="SSF52218">
    <property type="entry name" value="Flavoproteins"/>
    <property type="match status" value="1"/>
</dbReference>
<keyword evidence="3" id="KW-1185">Reference proteome</keyword>
<proteinExistence type="predicted"/>
<comment type="caution">
    <text evidence="2">The sequence shown here is derived from an EMBL/GenBank/DDBJ whole genome shotgun (WGS) entry which is preliminary data.</text>
</comment>
<dbReference type="PANTHER" id="PTHR30543:SF21">
    <property type="entry name" value="NAD(P)H-DEPENDENT FMN REDUCTASE LOT6"/>
    <property type="match status" value="1"/>
</dbReference>
<dbReference type="GO" id="GO:0005829">
    <property type="term" value="C:cytosol"/>
    <property type="evidence" value="ECO:0007669"/>
    <property type="project" value="TreeGrafter"/>
</dbReference>
<dbReference type="InterPro" id="IPR029039">
    <property type="entry name" value="Flavoprotein-like_sf"/>
</dbReference>